<dbReference type="GO" id="GO:0003677">
    <property type="term" value="F:DNA binding"/>
    <property type="evidence" value="ECO:0007669"/>
    <property type="project" value="UniProtKB-KW"/>
</dbReference>
<dbReference type="PRINTS" id="PR00034">
    <property type="entry name" value="HTHCRP"/>
</dbReference>
<dbReference type="CDD" id="cd00092">
    <property type="entry name" value="HTH_CRP"/>
    <property type="match status" value="1"/>
</dbReference>
<feature type="domain" description="HTH crp-type" evidence="4">
    <location>
        <begin position="153"/>
        <end position="219"/>
    </location>
</feature>
<dbReference type="PANTHER" id="PTHR24567:SF74">
    <property type="entry name" value="HTH-TYPE TRANSCRIPTIONAL REGULATOR ARCR"/>
    <property type="match status" value="1"/>
</dbReference>
<evidence type="ECO:0000256" key="2">
    <source>
        <dbReference type="ARBA" id="ARBA00023125"/>
    </source>
</evidence>
<evidence type="ECO:0000256" key="3">
    <source>
        <dbReference type="ARBA" id="ARBA00023163"/>
    </source>
</evidence>
<dbReference type="InterPro" id="IPR036390">
    <property type="entry name" value="WH_DNA-bd_sf"/>
</dbReference>
<dbReference type="AlphaFoldDB" id="A0A3B0WPV1"/>
<dbReference type="InterPro" id="IPR036388">
    <property type="entry name" value="WH-like_DNA-bd_sf"/>
</dbReference>
<dbReference type="SUPFAM" id="SSF51206">
    <property type="entry name" value="cAMP-binding domain-like"/>
    <property type="match status" value="1"/>
</dbReference>
<dbReference type="InterPro" id="IPR050397">
    <property type="entry name" value="Env_Response_Regulators"/>
</dbReference>
<gene>
    <name evidence="5" type="ORF">MNBD_GAMMA05-524</name>
</gene>
<dbReference type="PROSITE" id="PS51063">
    <property type="entry name" value="HTH_CRP_2"/>
    <property type="match status" value="1"/>
</dbReference>
<evidence type="ECO:0000256" key="1">
    <source>
        <dbReference type="ARBA" id="ARBA00023015"/>
    </source>
</evidence>
<dbReference type="GO" id="GO:0003700">
    <property type="term" value="F:DNA-binding transcription factor activity"/>
    <property type="evidence" value="ECO:0007669"/>
    <property type="project" value="TreeGrafter"/>
</dbReference>
<dbReference type="GO" id="GO:0005829">
    <property type="term" value="C:cytosol"/>
    <property type="evidence" value="ECO:0007669"/>
    <property type="project" value="TreeGrafter"/>
</dbReference>
<dbReference type="Gene3D" id="2.60.120.10">
    <property type="entry name" value="Jelly Rolls"/>
    <property type="match status" value="1"/>
</dbReference>
<organism evidence="5">
    <name type="scientific">hydrothermal vent metagenome</name>
    <dbReference type="NCBI Taxonomy" id="652676"/>
    <lineage>
        <taxon>unclassified sequences</taxon>
        <taxon>metagenomes</taxon>
        <taxon>ecological metagenomes</taxon>
    </lineage>
</organism>
<evidence type="ECO:0000313" key="5">
    <source>
        <dbReference type="EMBL" id="VAW52727.1"/>
    </source>
</evidence>
<evidence type="ECO:0000259" key="4">
    <source>
        <dbReference type="PROSITE" id="PS51063"/>
    </source>
</evidence>
<accession>A0A3B0WPV1</accession>
<dbReference type="InterPro" id="IPR014710">
    <property type="entry name" value="RmlC-like_jellyroll"/>
</dbReference>
<dbReference type="InterPro" id="IPR012318">
    <property type="entry name" value="HTH_CRP"/>
</dbReference>
<protein>
    <submittedName>
        <fullName evidence="5">Transcriptional regulator, Crp/Fnr family</fullName>
    </submittedName>
</protein>
<dbReference type="PANTHER" id="PTHR24567">
    <property type="entry name" value="CRP FAMILY TRANSCRIPTIONAL REGULATORY PROTEIN"/>
    <property type="match status" value="1"/>
</dbReference>
<dbReference type="SUPFAM" id="SSF46785">
    <property type="entry name" value="Winged helix' DNA-binding domain"/>
    <property type="match status" value="1"/>
</dbReference>
<name>A0A3B0WPV1_9ZZZZ</name>
<proteinExistence type="predicted"/>
<dbReference type="EMBL" id="UOFE01000030">
    <property type="protein sequence ID" value="VAW52727.1"/>
    <property type="molecule type" value="Genomic_DNA"/>
</dbReference>
<keyword evidence="3" id="KW-0804">Transcription</keyword>
<dbReference type="SMART" id="SM00419">
    <property type="entry name" value="HTH_CRP"/>
    <property type="match status" value="1"/>
</dbReference>
<reference evidence="5" key="1">
    <citation type="submission" date="2018-06" db="EMBL/GenBank/DDBJ databases">
        <authorList>
            <person name="Zhirakovskaya E."/>
        </authorList>
    </citation>
    <scope>NUCLEOTIDE SEQUENCE</scope>
</reference>
<dbReference type="InterPro" id="IPR018490">
    <property type="entry name" value="cNMP-bd_dom_sf"/>
</dbReference>
<sequence>MNKVDENNINLWNKHFPQLMQVDDPAIMRMVEKSRYLEIPANFRISTPGVECDDYVLVIGGSVRVQIVTEKGREIMLYHVREGESCILTTSCLFSGATFPAESYAEKPTQVLALPTVEFNLAIAASTPFRHFVFTNFAHRLASVITRIEQLCSPSIDRNLAAALLRFSKENSQEIVATHQELANELGTAREVVSRHLKRFEEQGWVSLGRGTIQINSPESLADLSKV</sequence>
<dbReference type="Pfam" id="PF13545">
    <property type="entry name" value="HTH_Crp_2"/>
    <property type="match status" value="1"/>
</dbReference>
<keyword evidence="2" id="KW-0238">DNA-binding</keyword>
<keyword evidence="1" id="KW-0805">Transcription regulation</keyword>
<dbReference type="Gene3D" id="1.10.10.10">
    <property type="entry name" value="Winged helix-like DNA-binding domain superfamily/Winged helix DNA-binding domain"/>
    <property type="match status" value="1"/>
</dbReference>